<dbReference type="InterPro" id="IPR015683">
    <property type="entry name" value="Ionotropic_Glu_rcpt"/>
</dbReference>
<evidence type="ECO:0000313" key="16">
    <source>
        <dbReference type="EMBL" id="GIM03382.1"/>
    </source>
</evidence>
<sequence>MSKLRVVAAHRPPFVFVTNTSSGPYFSGLLIELLNKILTNIAISYPYEIYLSPSNAGGTLSNGTWNGVVGELVAQRADIALFPLTRTGSRLAYIDCTYSYYDAGLALLVGDGRVSPGPLSVLAPFSLTLWMTLLATVIGVALLFWGLDVYGRWIRNKQFDALRASGVLTDRQVARAKKEDGNPVLISFMAAAGAPERPGRNSWGVQVLYVVYCFFCLIVLSSYTANLTSYLAVRQSYVGVSGLQDLAKGNFLVAINPNGSTDAYFTNSKDTLATQLQPNLRRCDSVTCVDWVRRGVVRAFVTDQPALVYIAQQQPCDLAVVGDPFGPGNLVIGLQKNSSLLPLFNAAMQILTEDGTLTSLRRAWFDGLSQCENGSQLDNSRLTISQLLGAFVFLAIGVLVAFTTGTVENLKWCLARAYARSYTENSLQGSRSFTMQSSDGQMPRSSLLVQQASRLRAATWRRLSTAVLGIHMRPSGQADADPLASMVRSSPPLLPSPPPPPPPPRVTATSEGTTFTGPGDCVSLPFSRGTKGLALSLAKFPSAKLDCTISDGCVDGRSDGDVAADLDTAPPHNCVVIMHDGAEASSIKGSSGSVCGNKASNNDGGGGEHATFSGGSPSARSIAANSPVVGSALQLPPMMPSVDVSVRFSHRESDRALPGQLSRSCASGSNQAVQPLPPPPPTRFTQLPSSRKRSSESGGEERAGPGGGDDDGSGQQPRSAMVPQTLPLPRQALNGTSTSICGTAIDVSLSRQDELTTFSGDGSSSRDYAGDTHNWPSFTGNWAAAAAAAAAAVVPSGAPPDGQGAGVGKNAGCPESETRGTS</sequence>
<dbReference type="AlphaFoldDB" id="A0A8J4GAZ4"/>
<evidence type="ECO:0000256" key="9">
    <source>
        <dbReference type="ARBA" id="ARBA00023286"/>
    </source>
</evidence>
<feature type="compositionally biased region" description="Polar residues" evidence="11">
    <location>
        <begin position="661"/>
        <end position="673"/>
    </location>
</feature>
<feature type="region of interest" description="Disordered" evidence="11">
    <location>
        <begin position="651"/>
        <end position="735"/>
    </location>
</feature>
<feature type="compositionally biased region" description="Pro residues" evidence="11">
    <location>
        <begin position="492"/>
        <end position="505"/>
    </location>
</feature>
<reference evidence="16" key="1">
    <citation type="journal article" date="2021" name="Proc. Natl. Acad. Sci. U.S.A.">
        <title>Three genomes in the algal genus Volvox reveal the fate of a haploid sex-determining region after a transition to homothallism.</title>
        <authorList>
            <person name="Yamamoto K."/>
            <person name="Hamaji T."/>
            <person name="Kawai-Toyooka H."/>
            <person name="Matsuzaki R."/>
            <person name="Takahashi F."/>
            <person name="Nishimura Y."/>
            <person name="Kawachi M."/>
            <person name="Noguchi H."/>
            <person name="Minakuchi Y."/>
            <person name="Umen J.G."/>
            <person name="Toyoda A."/>
            <person name="Nozaki H."/>
        </authorList>
    </citation>
    <scope>NUCLEOTIDE SEQUENCE</scope>
    <source>
        <strain evidence="16">NIES-3785</strain>
        <strain evidence="15">NIES-3786</strain>
    </source>
</reference>
<dbReference type="GO" id="GO:0016020">
    <property type="term" value="C:membrane"/>
    <property type="evidence" value="ECO:0007669"/>
    <property type="project" value="UniProtKB-SubCell"/>
</dbReference>
<feature type="region of interest" description="Disordered" evidence="11">
    <location>
        <begin position="794"/>
        <end position="822"/>
    </location>
</feature>
<evidence type="ECO:0000256" key="3">
    <source>
        <dbReference type="ARBA" id="ARBA00022692"/>
    </source>
</evidence>
<dbReference type="SMART" id="SM00918">
    <property type="entry name" value="Lig_chan-Glu_bd"/>
    <property type="match status" value="1"/>
</dbReference>
<gene>
    <name evidence="15" type="ORF">Vretifemale_5276</name>
    <name evidence="16" type="ORF">Vretimale_8129</name>
</gene>
<accession>A0A8J4GAZ4</accession>
<evidence type="ECO:0000313" key="15">
    <source>
        <dbReference type="EMBL" id="GIL75500.1"/>
    </source>
</evidence>
<keyword evidence="8" id="KW-0325">Glycoprotein</keyword>
<dbReference type="SUPFAM" id="SSF53850">
    <property type="entry name" value="Periplasmic binding protein-like II"/>
    <property type="match status" value="1"/>
</dbReference>
<evidence type="ECO:0000256" key="6">
    <source>
        <dbReference type="ARBA" id="ARBA00023136"/>
    </source>
</evidence>
<name>A0A8J4GAZ4_9CHLO</name>
<feature type="transmembrane region" description="Helical" evidence="12">
    <location>
        <begin position="207"/>
        <end position="225"/>
    </location>
</feature>
<evidence type="ECO:0000259" key="13">
    <source>
        <dbReference type="SMART" id="SM00079"/>
    </source>
</evidence>
<evidence type="ECO:0000256" key="11">
    <source>
        <dbReference type="SAM" id="MobiDB-lite"/>
    </source>
</evidence>
<comment type="subcellular location">
    <subcellularLocation>
        <location evidence="1">Membrane</location>
        <topology evidence="1">Multi-pass membrane protein</topology>
    </subcellularLocation>
</comment>
<evidence type="ECO:0000313" key="17">
    <source>
        <dbReference type="Proteomes" id="UP000722791"/>
    </source>
</evidence>
<evidence type="ECO:0000256" key="1">
    <source>
        <dbReference type="ARBA" id="ARBA00004141"/>
    </source>
</evidence>
<feature type="compositionally biased region" description="Polar residues" evidence="11">
    <location>
        <begin position="507"/>
        <end position="516"/>
    </location>
</feature>
<dbReference type="EMBL" id="BNCP01000007">
    <property type="protein sequence ID" value="GIL75500.1"/>
    <property type="molecule type" value="Genomic_DNA"/>
</dbReference>
<comment type="caution">
    <text evidence="16">The sequence shown here is derived from an EMBL/GenBank/DDBJ whole genome shotgun (WGS) entry which is preliminary data.</text>
</comment>
<evidence type="ECO:0000256" key="10">
    <source>
        <dbReference type="ARBA" id="ARBA00023303"/>
    </source>
</evidence>
<dbReference type="GO" id="GO:0015276">
    <property type="term" value="F:ligand-gated monoatomic ion channel activity"/>
    <property type="evidence" value="ECO:0007669"/>
    <property type="project" value="InterPro"/>
</dbReference>
<keyword evidence="4 12" id="KW-1133">Transmembrane helix</keyword>
<feature type="region of interest" description="Disordered" evidence="11">
    <location>
        <begin position="599"/>
        <end position="620"/>
    </location>
</feature>
<keyword evidence="2" id="KW-0813">Transport</keyword>
<evidence type="ECO:0000256" key="2">
    <source>
        <dbReference type="ARBA" id="ARBA00022448"/>
    </source>
</evidence>
<keyword evidence="7" id="KW-0675">Receptor</keyword>
<feature type="domain" description="Ionotropic glutamate receptor L-glutamate and glycine-binding" evidence="14">
    <location>
        <begin position="13"/>
        <end position="74"/>
    </location>
</feature>
<dbReference type="Pfam" id="PF10613">
    <property type="entry name" value="Lig_chan-Glu_bd"/>
    <property type="match status" value="1"/>
</dbReference>
<feature type="transmembrane region" description="Helical" evidence="12">
    <location>
        <begin position="387"/>
        <end position="407"/>
    </location>
</feature>
<dbReference type="PANTHER" id="PTHR18966">
    <property type="entry name" value="IONOTROPIC GLUTAMATE RECEPTOR"/>
    <property type="match status" value="1"/>
</dbReference>
<dbReference type="Gene3D" id="3.40.190.10">
    <property type="entry name" value="Periplasmic binding protein-like II"/>
    <property type="match status" value="2"/>
</dbReference>
<keyword evidence="6 12" id="KW-0472">Membrane</keyword>
<evidence type="ECO:0000256" key="7">
    <source>
        <dbReference type="ARBA" id="ARBA00023170"/>
    </source>
</evidence>
<evidence type="ECO:0000313" key="18">
    <source>
        <dbReference type="Proteomes" id="UP000747110"/>
    </source>
</evidence>
<protein>
    <recommendedName>
        <fullName evidence="19">Ionotropic glutamate receptor C-terminal domain-containing protein</fullName>
    </recommendedName>
</protein>
<evidence type="ECO:0000259" key="14">
    <source>
        <dbReference type="SMART" id="SM00918"/>
    </source>
</evidence>
<dbReference type="EMBL" id="BNCQ01000013">
    <property type="protein sequence ID" value="GIM03382.1"/>
    <property type="molecule type" value="Genomic_DNA"/>
</dbReference>
<feature type="domain" description="Ionotropic glutamate receptor C-terminal" evidence="13">
    <location>
        <begin position="3"/>
        <end position="367"/>
    </location>
</feature>
<dbReference type="Pfam" id="PF00060">
    <property type="entry name" value="Lig_chan"/>
    <property type="match status" value="1"/>
</dbReference>
<evidence type="ECO:0008006" key="19">
    <source>
        <dbReference type="Google" id="ProtNLM"/>
    </source>
</evidence>
<proteinExistence type="predicted"/>
<dbReference type="Gene3D" id="1.10.287.70">
    <property type="match status" value="1"/>
</dbReference>
<keyword evidence="18" id="KW-1185">Reference proteome</keyword>
<evidence type="ECO:0000256" key="5">
    <source>
        <dbReference type="ARBA" id="ARBA00023065"/>
    </source>
</evidence>
<dbReference type="SMART" id="SM00079">
    <property type="entry name" value="PBPe"/>
    <property type="match status" value="1"/>
</dbReference>
<dbReference type="InterPro" id="IPR001320">
    <property type="entry name" value="Iontro_rcpt_C"/>
</dbReference>
<evidence type="ECO:0000256" key="4">
    <source>
        <dbReference type="ARBA" id="ARBA00022989"/>
    </source>
</evidence>
<dbReference type="Proteomes" id="UP000722791">
    <property type="component" value="Unassembled WGS sequence"/>
</dbReference>
<evidence type="ECO:0000256" key="8">
    <source>
        <dbReference type="ARBA" id="ARBA00023180"/>
    </source>
</evidence>
<dbReference type="Proteomes" id="UP000747110">
    <property type="component" value="Unassembled WGS sequence"/>
</dbReference>
<keyword evidence="5" id="KW-0406">Ion transport</keyword>
<dbReference type="InterPro" id="IPR019594">
    <property type="entry name" value="Glu/Gly-bd"/>
</dbReference>
<keyword evidence="10" id="KW-0407">Ion channel</keyword>
<evidence type="ECO:0000256" key="12">
    <source>
        <dbReference type="SAM" id="Phobius"/>
    </source>
</evidence>
<feature type="compositionally biased region" description="Basic and acidic residues" evidence="11">
    <location>
        <begin position="693"/>
        <end position="703"/>
    </location>
</feature>
<keyword evidence="9" id="KW-1071">Ligand-gated ion channel</keyword>
<feature type="region of interest" description="Disordered" evidence="11">
    <location>
        <begin position="478"/>
        <end position="519"/>
    </location>
</feature>
<dbReference type="OrthoDB" id="5984008at2759"/>
<keyword evidence="3 12" id="KW-0812">Transmembrane</keyword>
<organism evidence="16 17">
    <name type="scientific">Volvox reticuliferus</name>
    <dbReference type="NCBI Taxonomy" id="1737510"/>
    <lineage>
        <taxon>Eukaryota</taxon>
        <taxon>Viridiplantae</taxon>
        <taxon>Chlorophyta</taxon>
        <taxon>core chlorophytes</taxon>
        <taxon>Chlorophyceae</taxon>
        <taxon>CS clade</taxon>
        <taxon>Chlamydomonadales</taxon>
        <taxon>Volvocaceae</taxon>
        <taxon>Volvox</taxon>
    </lineage>
</organism>
<feature type="transmembrane region" description="Helical" evidence="12">
    <location>
        <begin position="127"/>
        <end position="147"/>
    </location>
</feature>